<name>A0ACC0XJX1_9ROSI</name>
<proteinExistence type="predicted"/>
<reference evidence="2" key="1">
    <citation type="journal article" date="2023" name="G3 (Bethesda)">
        <title>Genome assembly and association tests identify interacting loci associated with vigor, precocity, and sex in interspecific pistachio rootstocks.</title>
        <authorList>
            <person name="Palmer W."/>
            <person name="Jacygrad E."/>
            <person name="Sagayaradj S."/>
            <person name="Cavanaugh K."/>
            <person name="Han R."/>
            <person name="Bertier L."/>
            <person name="Beede B."/>
            <person name="Kafkas S."/>
            <person name="Golino D."/>
            <person name="Preece J."/>
            <person name="Michelmore R."/>
        </authorList>
    </citation>
    <scope>NUCLEOTIDE SEQUENCE [LARGE SCALE GENOMIC DNA]</scope>
</reference>
<protein>
    <submittedName>
        <fullName evidence="1">Uncharacterized protein</fullName>
    </submittedName>
</protein>
<accession>A0ACC0XJX1</accession>
<gene>
    <name evidence="1" type="ORF">Pint_09894</name>
</gene>
<dbReference type="Proteomes" id="UP001163603">
    <property type="component" value="Chromosome 12"/>
</dbReference>
<dbReference type="EMBL" id="CM047747">
    <property type="protein sequence ID" value="KAJ0018650.1"/>
    <property type="molecule type" value="Genomic_DNA"/>
</dbReference>
<organism evidence="1 2">
    <name type="scientific">Pistacia integerrima</name>
    <dbReference type="NCBI Taxonomy" id="434235"/>
    <lineage>
        <taxon>Eukaryota</taxon>
        <taxon>Viridiplantae</taxon>
        <taxon>Streptophyta</taxon>
        <taxon>Embryophyta</taxon>
        <taxon>Tracheophyta</taxon>
        <taxon>Spermatophyta</taxon>
        <taxon>Magnoliopsida</taxon>
        <taxon>eudicotyledons</taxon>
        <taxon>Gunneridae</taxon>
        <taxon>Pentapetalae</taxon>
        <taxon>rosids</taxon>
        <taxon>malvids</taxon>
        <taxon>Sapindales</taxon>
        <taxon>Anacardiaceae</taxon>
        <taxon>Pistacia</taxon>
    </lineage>
</organism>
<evidence type="ECO:0000313" key="1">
    <source>
        <dbReference type="EMBL" id="KAJ0018650.1"/>
    </source>
</evidence>
<comment type="caution">
    <text evidence="1">The sequence shown here is derived from an EMBL/GenBank/DDBJ whole genome shotgun (WGS) entry which is preliminary data.</text>
</comment>
<sequence>MFLTEARGGDPLCDVLHDYGSCCIISFDISITQCFLPKLEVEILFVMYSMTMEAAASSMTMEAAASTIKSKWLEDHR</sequence>
<evidence type="ECO:0000313" key="2">
    <source>
        <dbReference type="Proteomes" id="UP001163603"/>
    </source>
</evidence>
<keyword evidence="2" id="KW-1185">Reference proteome</keyword>